<organism evidence="3 4">
    <name type="scientific">Rhamnusium bicolor</name>
    <dbReference type="NCBI Taxonomy" id="1586634"/>
    <lineage>
        <taxon>Eukaryota</taxon>
        <taxon>Metazoa</taxon>
        <taxon>Ecdysozoa</taxon>
        <taxon>Arthropoda</taxon>
        <taxon>Hexapoda</taxon>
        <taxon>Insecta</taxon>
        <taxon>Pterygota</taxon>
        <taxon>Neoptera</taxon>
        <taxon>Endopterygota</taxon>
        <taxon>Coleoptera</taxon>
        <taxon>Polyphaga</taxon>
        <taxon>Cucujiformia</taxon>
        <taxon>Chrysomeloidea</taxon>
        <taxon>Cerambycidae</taxon>
        <taxon>Lepturinae</taxon>
        <taxon>Rhagiini</taxon>
        <taxon>Rhamnusium</taxon>
    </lineage>
</organism>
<dbReference type="Proteomes" id="UP001162156">
    <property type="component" value="Unassembled WGS sequence"/>
</dbReference>
<comment type="caution">
    <text evidence="3">The sequence shown here is derived from an EMBL/GenBank/DDBJ whole genome shotgun (WGS) entry which is preliminary data.</text>
</comment>
<keyword evidence="4" id="KW-1185">Reference proteome</keyword>
<feature type="region of interest" description="Disordered" evidence="1">
    <location>
        <begin position="184"/>
        <end position="212"/>
    </location>
</feature>
<dbReference type="AlphaFoldDB" id="A0AAV8WX27"/>
<gene>
    <name evidence="3" type="ORF">NQ314_016565</name>
</gene>
<name>A0AAV8WX27_9CUCU</name>
<reference evidence="3" key="1">
    <citation type="journal article" date="2023" name="Insect Mol. Biol.">
        <title>Genome sequencing provides insights into the evolution of gene families encoding plant cell wall-degrading enzymes in longhorned beetles.</title>
        <authorList>
            <person name="Shin N.R."/>
            <person name="Okamura Y."/>
            <person name="Kirsch R."/>
            <person name="Pauchet Y."/>
        </authorList>
    </citation>
    <scope>NUCLEOTIDE SEQUENCE</scope>
    <source>
        <strain evidence="3">RBIC_L_NR</strain>
    </source>
</reference>
<feature type="compositionally biased region" description="Basic residues" evidence="1">
    <location>
        <begin position="199"/>
        <end position="212"/>
    </location>
</feature>
<protein>
    <recommendedName>
        <fullName evidence="2">Myb/SANT-like DNA-binding domain-containing protein</fullName>
    </recommendedName>
</protein>
<dbReference type="Gene3D" id="1.10.10.60">
    <property type="entry name" value="Homeodomain-like"/>
    <property type="match status" value="1"/>
</dbReference>
<feature type="compositionally biased region" description="Basic and acidic residues" evidence="1">
    <location>
        <begin position="184"/>
        <end position="194"/>
    </location>
</feature>
<dbReference type="InterPro" id="IPR044822">
    <property type="entry name" value="Myb_DNA-bind_4"/>
</dbReference>
<evidence type="ECO:0000313" key="4">
    <source>
        <dbReference type="Proteomes" id="UP001162156"/>
    </source>
</evidence>
<accession>A0AAV8WX27</accession>
<evidence type="ECO:0000259" key="2">
    <source>
        <dbReference type="Pfam" id="PF13837"/>
    </source>
</evidence>
<evidence type="ECO:0000256" key="1">
    <source>
        <dbReference type="SAM" id="MobiDB-lite"/>
    </source>
</evidence>
<dbReference type="EMBL" id="JANEYF010004595">
    <property type="protein sequence ID" value="KAJ8930650.1"/>
    <property type="molecule type" value="Genomic_DNA"/>
</dbReference>
<evidence type="ECO:0000313" key="3">
    <source>
        <dbReference type="EMBL" id="KAJ8930650.1"/>
    </source>
</evidence>
<sequence length="212" mass="24849">MDENYVLEKFLLLTPNSTLDTNDILMPSVSSNVITFSQQTEEVKQKSEFKWNVHQTKRLLDLFEVYKKKIGTLAVRTQKQMWHIIAEKLKEELNINVTAENCHHRWRVLERNYKKYVDNQTSTGRGRKFFEYTEEMELIFGGKKTVHPELLLCSEQMVDNLDCEVVELTPNSADNLENTEVEKPVVEANKENSQVKRSSNVKKRTIKKRKLA</sequence>
<feature type="domain" description="Myb/SANT-like DNA-binding" evidence="2">
    <location>
        <begin position="50"/>
        <end position="135"/>
    </location>
</feature>
<proteinExistence type="predicted"/>
<dbReference type="Pfam" id="PF13837">
    <property type="entry name" value="Myb_DNA-bind_4"/>
    <property type="match status" value="1"/>
</dbReference>